<keyword evidence="9" id="KW-1185">Reference proteome</keyword>
<dbReference type="InterPro" id="IPR016215">
    <property type="entry name" value="NTA_MOA"/>
</dbReference>
<reference evidence="8 9" key="1">
    <citation type="submission" date="2020-08" db="EMBL/GenBank/DDBJ databases">
        <title>Genomic Encyclopedia of Type Strains, Phase IV (KMG-IV): sequencing the most valuable type-strain genomes for metagenomic binning, comparative biology and taxonomic classification.</title>
        <authorList>
            <person name="Goeker M."/>
        </authorList>
    </citation>
    <scope>NUCLEOTIDE SEQUENCE [LARGE SCALE GENOMIC DNA]</scope>
    <source>
        <strain evidence="8 9">DSM 5391</strain>
    </source>
</reference>
<dbReference type="RefSeq" id="WP_184525702.1">
    <property type="nucleotide sequence ID" value="NZ_JACHGK010000006.1"/>
</dbReference>
<keyword evidence="2 6" id="KW-0288">FMN</keyword>
<dbReference type="CDD" id="cd01095">
    <property type="entry name" value="Nitrilotriacetate_monoxgenase"/>
    <property type="match status" value="1"/>
</dbReference>
<dbReference type="AlphaFoldDB" id="A0A7X0HRG2"/>
<evidence type="ECO:0000259" key="7">
    <source>
        <dbReference type="Pfam" id="PF00296"/>
    </source>
</evidence>
<dbReference type="GO" id="GO:0016705">
    <property type="term" value="F:oxidoreductase activity, acting on paired donors, with incorporation or reduction of molecular oxygen"/>
    <property type="evidence" value="ECO:0007669"/>
    <property type="project" value="InterPro"/>
</dbReference>
<proteinExistence type="inferred from homology"/>
<name>A0A7X0HRG2_9BACI</name>
<protein>
    <submittedName>
        <fullName evidence="8">FMN-dependent oxidoreductase (Nitrilotriacetate monooxygenase family)</fullName>
    </submittedName>
</protein>
<dbReference type="SUPFAM" id="SSF51679">
    <property type="entry name" value="Bacterial luciferase-like"/>
    <property type="match status" value="1"/>
</dbReference>
<dbReference type="NCBIfam" id="TIGR03860">
    <property type="entry name" value="FMN_nitrolo"/>
    <property type="match status" value="1"/>
</dbReference>
<dbReference type="PANTHER" id="PTHR30011:SF16">
    <property type="entry name" value="C2H2 FINGER DOMAIN TRANSCRIPTION FACTOR (EUROFUNG)-RELATED"/>
    <property type="match status" value="1"/>
</dbReference>
<evidence type="ECO:0000256" key="6">
    <source>
        <dbReference type="PIRSR" id="PIRSR000337-1"/>
    </source>
</evidence>
<feature type="binding site" evidence="6">
    <location>
        <position position="57"/>
    </location>
    <ligand>
        <name>FMN</name>
        <dbReference type="ChEBI" id="CHEBI:58210"/>
    </ligand>
</feature>
<keyword evidence="4 8" id="KW-0503">Monooxygenase</keyword>
<dbReference type="PANTHER" id="PTHR30011">
    <property type="entry name" value="ALKANESULFONATE MONOOXYGENASE-RELATED"/>
    <property type="match status" value="1"/>
</dbReference>
<feature type="binding site" evidence="6">
    <location>
        <position position="218"/>
    </location>
    <ligand>
        <name>FMN</name>
        <dbReference type="ChEBI" id="CHEBI:58210"/>
    </ligand>
</feature>
<dbReference type="Gene3D" id="3.20.20.30">
    <property type="entry name" value="Luciferase-like domain"/>
    <property type="match status" value="1"/>
</dbReference>
<evidence type="ECO:0000256" key="2">
    <source>
        <dbReference type="ARBA" id="ARBA00022643"/>
    </source>
</evidence>
<feature type="binding site" evidence="6">
    <location>
        <position position="148"/>
    </location>
    <ligand>
        <name>FMN</name>
        <dbReference type="ChEBI" id="CHEBI:58210"/>
    </ligand>
</feature>
<accession>A0A7X0HRG2</accession>
<feature type="binding site" evidence="6">
    <location>
        <position position="144"/>
    </location>
    <ligand>
        <name>FMN</name>
        <dbReference type="ChEBI" id="CHEBI:58210"/>
    </ligand>
</feature>
<comment type="similarity">
    <text evidence="5">Belongs to the NtaA/SnaA/DszA monooxygenase family.</text>
</comment>
<dbReference type="PIRSF" id="PIRSF000337">
    <property type="entry name" value="NTA_MOA"/>
    <property type="match status" value="1"/>
</dbReference>
<evidence type="ECO:0000256" key="4">
    <source>
        <dbReference type="ARBA" id="ARBA00023033"/>
    </source>
</evidence>
<comment type="caution">
    <text evidence="8">The sequence shown here is derived from an EMBL/GenBank/DDBJ whole genome shotgun (WGS) entry which is preliminary data.</text>
</comment>
<dbReference type="InterPro" id="IPR011251">
    <property type="entry name" value="Luciferase-like_dom"/>
</dbReference>
<gene>
    <name evidence="8" type="ORF">HNR53_002182</name>
</gene>
<organism evidence="8 9">
    <name type="scientific">Bacillus benzoevorans</name>
    <dbReference type="NCBI Taxonomy" id="1456"/>
    <lineage>
        <taxon>Bacteria</taxon>
        <taxon>Bacillati</taxon>
        <taxon>Bacillota</taxon>
        <taxon>Bacilli</taxon>
        <taxon>Bacillales</taxon>
        <taxon>Bacillaceae</taxon>
        <taxon>Bacillus</taxon>
    </lineage>
</organism>
<dbReference type="InterPro" id="IPR051260">
    <property type="entry name" value="Diverse_substr_monoxygenases"/>
</dbReference>
<dbReference type="InterPro" id="IPR036661">
    <property type="entry name" value="Luciferase-like_sf"/>
</dbReference>
<dbReference type="Proteomes" id="UP000531594">
    <property type="component" value="Unassembled WGS sequence"/>
</dbReference>
<evidence type="ECO:0000256" key="5">
    <source>
        <dbReference type="ARBA" id="ARBA00033748"/>
    </source>
</evidence>
<evidence type="ECO:0000256" key="3">
    <source>
        <dbReference type="ARBA" id="ARBA00023002"/>
    </source>
</evidence>
<feature type="binding site" evidence="6">
    <location>
        <position position="94"/>
    </location>
    <ligand>
        <name>FMN</name>
        <dbReference type="ChEBI" id="CHEBI:58210"/>
    </ligand>
</feature>
<evidence type="ECO:0000313" key="9">
    <source>
        <dbReference type="Proteomes" id="UP000531594"/>
    </source>
</evidence>
<evidence type="ECO:0000313" key="8">
    <source>
        <dbReference type="EMBL" id="MBB6445563.1"/>
    </source>
</evidence>
<feature type="domain" description="Luciferase-like" evidence="7">
    <location>
        <begin position="18"/>
        <end position="379"/>
    </location>
</feature>
<dbReference type="GO" id="GO:0004497">
    <property type="term" value="F:monooxygenase activity"/>
    <property type="evidence" value="ECO:0007669"/>
    <property type="project" value="UniProtKB-KW"/>
</dbReference>
<feature type="binding site" evidence="6">
    <location>
        <position position="219"/>
    </location>
    <ligand>
        <name>FMN</name>
        <dbReference type="ChEBI" id="CHEBI:58210"/>
    </ligand>
</feature>
<dbReference type="EMBL" id="JACHGK010000006">
    <property type="protein sequence ID" value="MBB6445563.1"/>
    <property type="molecule type" value="Genomic_DNA"/>
</dbReference>
<keyword evidence="3" id="KW-0560">Oxidoreductase</keyword>
<dbReference type="Pfam" id="PF00296">
    <property type="entry name" value="Bac_luciferase"/>
    <property type="match status" value="1"/>
</dbReference>
<sequence length="447" mass="50133">MAKGQMKLGAFFNLPGHHVASWRHPSSGAGRVFDLDYLTELAQTAERAKFDMVFFADVFGQPVSENGSSGLKLDPVIIISALQAVTKNIGFTATLTTTYNEPFHVARKFSAIDHLSKGRAAWNVVTSANDNESLLFGKEKHLQHAFRYERAEEFVDVVKKLWFSIEDEALVIDKEKGKFLDLEKVHPVDHDGVWFKVHGTPDSPSTPQGHPVIVQAGSSEAGKELAAKTAEVIFTAWQTLEDAQAFYLDVKGRLAKYGRKPEDLKIMPGVFITVAKTEEEAWAKQRELNSYITPEVGLAYLSAFTNIDLTGYDVDKPLPDVAEFDDETNPRIRYNIIRDLAERENLQSIREIYEHISGGRGHREIVGTPAQIADKLEEWFLNDAADGFNIMAPHFPQGFNEIVELVIPELQHRGLFRTEYEGNTLRENLGLSVPVNPNRKAKQIDVQ</sequence>
<evidence type="ECO:0000256" key="1">
    <source>
        <dbReference type="ARBA" id="ARBA00022630"/>
    </source>
</evidence>
<keyword evidence="1 6" id="KW-0285">Flavoprotein</keyword>